<keyword evidence="3" id="KW-1185">Reference proteome</keyword>
<evidence type="ECO:0000313" key="3">
    <source>
        <dbReference type="Proteomes" id="UP000310158"/>
    </source>
</evidence>
<gene>
    <name evidence="2" type="ORF">EW146_g9709</name>
</gene>
<evidence type="ECO:0000256" key="1">
    <source>
        <dbReference type="SAM" id="MobiDB-lite"/>
    </source>
</evidence>
<dbReference type="Proteomes" id="UP000310158">
    <property type="component" value="Unassembled WGS sequence"/>
</dbReference>
<protein>
    <submittedName>
        <fullName evidence="2">Uncharacterized protein</fullName>
    </submittedName>
</protein>
<evidence type="ECO:0000313" key="2">
    <source>
        <dbReference type="EMBL" id="THH06132.1"/>
    </source>
</evidence>
<dbReference type="OrthoDB" id="3058840at2759"/>
<organism evidence="2 3">
    <name type="scientific">Bondarzewia mesenterica</name>
    <dbReference type="NCBI Taxonomy" id="1095465"/>
    <lineage>
        <taxon>Eukaryota</taxon>
        <taxon>Fungi</taxon>
        <taxon>Dikarya</taxon>
        <taxon>Basidiomycota</taxon>
        <taxon>Agaricomycotina</taxon>
        <taxon>Agaricomycetes</taxon>
        <taxon>Russulales</taxon>
        <taxon>Bondarzewiaceae</taxon>
        <taxon>Bondarzewia</taxon>
    </lineage>
</organism>
<dbReference type="EMBL" id="SGPL01000915">
    <property type="protein sequence ID" value="THH06132.1"/>
    <property type="molecule type" value="Genomic_DNA"/>
</dbReference>
<dbReference type="AlphaFoldDB" id="A0A4S4L413"/>
<feature type="region of interest" description="Disordered" evidence="1">
    <location>
        <begin position="170"/>
        <end position="191"/>
    </location>
</feature>
<comment type="caution">
    <text evidence="2">The sequence shown here is derived from an EMBL/GenBank/DDBJ whole genome shotgun (WGS) entry which is preliminary data.</text>
</comment>
<feature type="compositionally biased region" description="Low complexity" evidence="1">
    <location>
        <begin position="170"/>
        <end position="187"/>
    </location>
</feature>
<sequence>MDVTSIFTLLHHPPSSSRITAAALTPTSHACDNLNFVLVAIVAAIAVVSRLLRTVGPMAASSQQWDALRKHEFAQYILEEKATYFPRHAFFHLHSERTDLNNLMMFPCSHSLTEMKQSELPTDTLGSINQQINQLQNQHTADLEKLNKHHAEQYLDEALDRYFQYDDQLAAPSSQQSSSRSNPNDPSTKLDRIYKASRRITNTSFENEVSQMRSAHLKALAPLLKRKAELEAQDQLARRKKDAMFPQSVEEYRRIWNKDVQVRVARFLTSNQPQQLKMLDEYNWAWSQVQPLINAFKSDTGFKAEIEKRARDVEVVDPRRKHSAMQLG</sequence>
<name>A0A4S4L413_9AGAM</name>
<proteinExistence type="predicted"/>
<accession>A0A4S4L413</accession>
<reference evidence="2 3" key="1">
    <citation type="submission" date="2019-02" db="EMBL/GenBank/DDBJ databases">
        <title>Genome sequencing of the rare red list fungi Bondarzewia mesenterica.</title>
        <authorList>
            <person name="Buettner E."/>
            <person name="Kellner H."/>
        </authorList>
    </citation>
    <scope>NUCLEOTIDE SEQUENCE [LARGE SCALE GENOMIC DNA]</scope>
    <source>
        <strain evidence="2 3">DSM 108281</strain>
    </source>
</reference>